<evidence type="ECO:0000256" key="7">
    <source>
        <dbReference type="ARBA" id="ARBA00022840"/>
    </source>
</evidence>
<dbReference type="Proteomes" id="UP000218731">
    <property type="component" value="Plasmid pKF715B"/>
</dbReference>
<dbReference type="Gene3D" id="1.10.860.10">
    <property type="entry name" value="DNAb Helicase, Chain A"/>
    <property type="match status" value="1"/>
</dbReference>
<geneLocation type="plasmid" evidence="15">
    <name>pKF715B</name>
</geneLocation>
<evidence type="ECO:0000256" key="1">
    <source>
        <dbReference type="ARBA" id="ARBA00008428"/>
    </source>
</evidence>
<comment type="function">
    <text evidence="12">The main replicative DNA helicase, it participates in initiation and elongation during chromosome replication. Travels ahead of the DNA replisome, separating dsDNA into templates for DNA synthesis. A processive ATP-dependent 5'-3' DNA helicase it has DNA-dependent ATPase activity.</text>
</comment>
<feature type="domain" description="SF4 helicase" evidence="14">
    <location>
        <begin position="190"/>
        <end position="458"/>
    </location>
</feature>
<dbReference type="Pfam" id="PF03796">
    <property type="entry name" value="DnaB_C"/>
    <property type="match status" value="1"/>
</dbReference>
<evidence type="ECO:0000256" key="9">
    <source>
        <dbReference type="ARBA" id="ARBA00023235"/>
    </source>
</evidence>
<dbReference type="SMART" id="SM00382">
    <property type="entry name" value="AAA"/>
    <property type="match status" value="1"/>
</dbReference>
<reference evidence="15 17" key="1">
    <citation type="submission" date="2015-11" db="EMBL/GenBank/DDBJ databases">
        <title>Complete genome sequencing of a biphenyl-degrading bacterium, Pseudomonas putida KF715 (=NBRC110667).</title>
        <authorList>
            <person name="Suenaga H."/>
            <person name="Fujihara N."/>
            <person name="Watanabe T."/>
            <person name="Hirose J."/>
            <person name="Kimura N."/>
            <person name="Yamazoe A."/>
            <person name="Hosoyama A."/>
            <person name="Shimodaira J."/>
            <person name="Furukawa K."/>
        </authorList>
    </citation>
    <scope>NUCLEOTIDE SEQUENCE [LARGE SCALE GENOMIC DNA]</scope>
    <source>
        <strain evidence="15 17">KF715</strain>
        <plasmid evidence="15">pKF715B</plasmid>
        <plasmid evidence="17">Plasmid pkf715b dna</plasmid>
    </source>
</reference>
<dbReference type="NCBIfam" id="TIGR00665">
    <property type="entry name" value="DnaB"/>
    <property type="match status" value="1"/>
</dbReference>
<dbReference type="Proteomes" id="UP000237378">
    <property type="component" value="Unassembled WGS sequence"/>
</dbReference>
<dbReference type="AlphaFoldDB" id="A0A1L7NP23"/>
<dbReference type="EC" id="5.6.2.3" evidence="11 12"/>
<dbReference type="CDD" id="cd00984">
    <property type="entry name" value="DnaB_C"/>
    <property type="match status" value="1"/>
</dbReference>
<dbReference type="GO" id="GO:0042802">
    <property type="term" value="F:identical protein binding"/>
    <property type="evidence" value="ECO:0007669"/>
    <property type="project" value="UniProtKB-ARBA"/>
</dbReference>
<keyword evidence="8 12" id="KW-0238">DNA-binding</keyword>
<evidence type="ECO:0000256" key="2">
    <source>
        <dbReference type="ARBA" id="ARBA00022515"/>
    </source>
</evidence>
<dbReference type="GO" id="GO:0043139">
    <property type="term" value="F:5'-3' DNA helicase activity"/>
    <property type="evidence" value="ECO:0007669"/>
    <property type="project" value="UniProtKB-EC"/>
</dbReference>
<keyword evidence="4 12" id="KW-0547">Nucleotide-binding</keyword>
<proteinExistence type="inferred from homology"/>
<reference evidence="16 18" key="2">
    <citation type="submission" date="2016-08" db="EMBL/GenBank/DDBJ databases">
        <authorList>
            <person name="Seilhamer J.J."/>
        </authorList>
    </citation>
    <scope>NUCLEOTIDE SEQUENCE [LARGE SCALE GENOMIC DNA]</scope>
    <source>
        <strain evidence="16 18">KH-18-2</strain>
    </source>
</reference>
<dbReference type="PROSITE" id="PS51199">
    <property type="entry name" value="SF4_HELICASE"/>
    <property type="match status" value="1"/>
</dbReference>
<evidence type="ECO:0000259" key="14">
    <source>
        <dbReference type="PROSITE" id="PS51199"/>
    </source>
</evidence>
<dbReference type="InterPro" id="IPR007693">
    <property type="entry name" value="DNA_helicase_DnaB-like_N"/>
</dbReference>
<evidence type="ECO:0000313" key="16">
    <source>
        <dbReference type="EMBL" id="POF99728.1"/>
    </source>
</evidence>
<reference evidence="16 18" key="3">
    <citation type="submission" date="2018-03" db="EMBL/GenBank/DDBJ databases">
        <title>Draft genome of Pseudomonas putida strain KH-18-2.</title>
        <authorList>
            <person name="Yoshizawa S."/>
            <person name="Khan N.H."/>
            <person name="Nishimura M."/>
            <person name="Chiura H.X."/>
            <person name="Ogura Y."/>
            <person name="Hayashi T."/>
            <person name="Kogure K."/>
        </authorList>
    </citation>
    <scope>NUCLEOTIDE SEQUENCE [LARGE SCALE GENOMIC DNA]</scope>
    <source>
        <strain evidence="16 18">KH-18-2</strain>
    </source>
</reference>
<evidence type="ECO:0000256" key="13">
    <source>
        <dbReference type="SAM" id="MobiDB-lite"/>
    </source>
</evidence>
<evidence type="ECO:0000256" key="8">
    <source>
        <dbReference type="ARBA" id="ARBA00023125"/>
    </source>
</evidence>
<dbReference type="InterPro" id="IPR007692">
    <property type="entry name" value="DNA_helicase_DnaB"/>
</dbReference>
<evidence type="ECO:0000313" key="17">
    <source>
        <dbReference type="Proteomes" id="UP000218731"/>
    </source>
</evidence>
<evidence type="ECO:0000256" key="11">
    <source>
        <dbReference type="NCBIfam" id="TIGR00665"/>
    </source>
</evidence>
<dbReference type="EMBL" id="AP015031">
    <property type="protein sequence ID" value="BAW27187.1"/>
    <property type="molecule type" value="Genomic_DNA"/>
</dbReference>
<dbReference type="RefSeq" id="WP_004575971.1">
    <property type="nucleotide sequence ID" value="NZ_AP015031.1"/>
</dbReference>
<dbReference type="Pfam" id="PF00772">
    <property type="entry name" value="DnaB"/>
    <property type="match status" value="1"/>
</dbReference>
<protein>
    <recommendedName>
        <fullName evidence="11 12">Replicative DNA helicase</fullName>
        <ecNumber evidence="11 12">5.6.2.3</ecNumber>
    </recommendedName>
</protein>
<dbReference type="InterPro" id="IPR007694">
    <property type="entry name" value="DNA_helicase_DnaB-like_C"/>
</dbReference>
<evidence type="ECO:0000256" key="4">
    <source>
        <dbReference type="ARBA" id="ARBA00022741"/>
    </source>
</evidence>
<organism evidence="15 17">
    <name type="scientific">Pseudomonas putida</name>
    <name type="common">Arthrobacter siderocapsulatus</name>
    <dbReference type="NCBI Taxonomy" id="303"/>
    <lineage>
        <taxon>Bacteria</taxon>
        <taxon>Pseudomonadati</taxon>
        <taxon>Pseudomonadota</taxon>
        <taxon>Gammaproteobacteria</taxon>
        <taxon>Pseudomonadales</taxon>
        <taxon>Pseudomonadaceae</taxon>
        <taxon>Pseudomonas</taxon>
    </lineage>
</organism>
<dbReference type="SUPFAM" id="SSF52540">
    <property type="entry name" value="P-loop containing nucleoside triphosphate hydrolases"/>
    <property type="match status" value="1"/>
</dbReference>
<keyword evidence="15" id="KW-0614">Plasmid</keyword>
<comment type="catalytic activity">
    <reaction evidence="10 12">
        <text>ATP + H2O = ADP + phosphate + H(+)</text>
        <dbReference type="Rhea" id="RHEA:13065"/>
        <dbReference type="ChEBI" id="CHEBI:15377"/>
        <dbReference type="ChEBI" id="CHEBI:15378"/>
        <dbReference type="ChEBI" id="CHEBI:30616"/>
        <dbReference type="ChEBI" id="CHEBI:43474"/>
        <dbReference type="ChEBI" id="CHEBI:456216"/>
        <dbReference type="EC" id="5.6.2.3"/>
    </reaction>
</comment>
<evidence type="ECO:0000256" key="3">
    <source>
        <dbReference type="ARBA" id="ARBA00022705"/>
    </source>
</evidence>
<dbReference type="NCBIfam" id="NF004384">
    <property type="entry name" value="PRK05748.1"/>
    <property type="match status" value="1"/>
</dbReference>
<feature type="compositionally biased region" description="Basic residues" evidence="13">
    <location>
        <begin position="498"/>
        <end position="509"/>
    </location>
</feature>
<dbReference type="PANTHER" id="PTHR30153:SF2">
    <property type="entry name" value="REPLICATIVE DNA HELICASE"/>
    <property type="match status" value="1"/>
</dbReference>
<dbReference type="PANTHER" id="PTHR30153">
    <property type="entry name" value="REPLICATIVE DNA HELICASE DNAB"/>
    <property type="match status" value="1"/>
</dbReference>
<evidence type="ECO:0000313" key="18">
    <source>
        <dbReference type="Proteomes" id="UP000237378"/>
    </source>
</evidence>
<geneLocation type="plasmid" evidence="17">
    <name>pkf715b dna</name>
</geneLocation>
<sequence>MNDHIHLAAEYEQTPSRELPHSVEAEQAILGGLLNDPRAWVRVSDLVVESDFFRADHRLIFKAIAKLLEEGNALDVVTAQEALERTGELSNAGGLAYLKELSDNTPSVANIASFARVVSERSQFRKIIGVCTEIEQSASAPDGRTAEDLVHDAEAKMLSVAGQRPKEGGPVGIEALLRKAVEKIETAHESGLESLGQSTGFTDLDSKLSLLRPADLVIVAGRPSMGKTTFAMNIVEEAVLRSEKVVVVYSMEMPGDALLTRMLSSMGSIDQSRVRSGKLLNEDWTKLTKAANALNKNERFFIDDTPALSPSDMRSRTRRLRRVHGEIGLIMVDYLQLMQIPGYGGLNRTNEISAISRSLKALAKEFNCPVIALSQLNRSVEQRKDKRPVNSDLRESGAIEQDADVIMFVYRDEVYNPDSRFAGTAEIIIGKQREGPTGFVRLGFEGRYTRFVNLEPGTHDFTEQEMGVERIDPNPRLGRMPVQKLAEGAANKVESKGRGRRRKGARKPP</sequence>
<accession>A0A1L7NP23</accession>
<dbReference type="EMBL" id="MING01000087">
    <property type="protein sequence ID" value="POF99728.1"/>
    <property type="molecule type" value="Genomic_DNA"/>
</dbReference>
<keyword evidence="3 12" id="KW-0235">DNA replication</keyword>
<dbReference type="GO" id="GO:0006269">
    <property type="term" value="P:DNA replication, synthesis of primer"/>
    <property type="evidence" value="ECO:0007669"/>
    <property type="project" value="UniProtKB-UniRule"/>
</dbReference>
<dbReference type="GO" id="GO:0003677">
    <property type="term" value="F:DNA binding"/>
    <property type="evidence" value="ECO:0007669"/>
    <property type="project" value="UniProtKB-UniRule"/>
</dbReference>
<evidence type="ECO:0000313" key="15">
    <source>
        <dbReference type="EMBL" id="BAW27187.1"/>
    </source>
</evidence>
<dbReference type="Gene3D" id="3.40.50.300">
    <property type="entry name" value="P-loop containing nucleotide triphosphate hydrolases"/>
    <property type="match status" value="1"/>
</dbReference>
<evidence type="ECO:0000256" key="12">
    <source>
        <dbReference type="RuleBase" id="RU362085"/>
    </source>
</evidence>
<dbReference type="GO" id="GO:1990077">
    <property type="term" value="C:primosome complex"/>
    <property type="evidence" value="ECO:0007669"/>
    <property type="project" value="UniProtKB-UniRule"/>
</dbReference>
<keyword evidence="5 12" id="KW-0378">Hydrolase</keyword>
<evidence type="ECO:0000256" key="5">
    <source>
        <dbReference type="ARBA" id="ARBA00022801"/>
    </source>
</evidence>
<keyword evidence="7 12" id="KW-0067">ATP-binding</keyword>
<dbReference type="SUPFAM" id="SSF48024">
    <property type="entry name" value="N-terminal domain of DnaB helicase"/>
    <property type="match status" value="1"/>
</dbReference>
<dbReference type="GO" id="GO:0005524">
    <property type="term" value="F:ATP binding"/>
    <property type="evidence" value="ECO:0007669"/>
    <property type="project" value="UniProtKB-UniRule"/>
</dbReference>
<gene>
    <name evidence="16" type="ORF">BGP82_28215</name>
    <name evidence="15" type="ORF">KF715C_pB810</name>
</gene>
<dbReference type="GO" id="GO:0016787">
    <property type="term" value="F:hydrolase activity"/>
    <property type="evidence" value="ECO:0007669"/>
    <property type="project" value="UniProtKB-KW"/>
</dbReference>
<keyword evidence="2 12" id="KW-0639">Primosome</keyword>
<dbReference type="InterPro" id="IPR003593">
    <property type="entry name" value="AAA+_ATPase"/>
</dbReference>
<name>A0A1L7NP23_PSEPU</name>
<dbReference type="InterPro" id="IPR016136">
    <property type="entry name" value="DNA_helicase_N/primase_C"/>
</dbReference>
<dbReference type="FunFam" id="3.40.50.300:FF:000076">
    <property type="entry name" value="Replicative DNA helicase"/>
    <property type="match status" value="1"/>
</dbReference>
<dbReference type="InterPro" id="IPR027417">
    <property type="entry name" value="P-loop_NTPase"/>
</dbReference>
<keyword evidence="6 12" id="KW-0347">Helicase</keyword>
<feature type="region of interest" description="Disordered" evidence="13">
    <location>
        <begin position="471"/>
        <end position="509"/>
    </location>
</feature>
<evidence type="ECO:0000256" key="6">
    <source>
        <dbReference type="ARBA" id="ARBA00022806"/>
    </source>
</evidence>
<dbReference type="GO" id="GO:0005829">
    <property type="term" value="C:cytosol"/>
    <property type="evidence" value="ECO:0007669"/>
    <property type="project" value="TreeGrafter"/>
</dbReference>
<keyword evidence="9" id="KW-0413">Isomerase</keyword>
<comment type="similarity">
    <text evidence="1 12">Belongs to the helicase family. DnaB subfamily.</text>
</comment>
<evidence type="ECO:0000256" key="10">
    <source>
        <dbReference type="ARBA" id="ARBA00048954"/>
    </source>
</evidence>
<dbReference type="InterPro" id="IPR036185">
    <property type="entry name" value="DNA_heli_DnaB-like_N_sf"/>
</dbReference>